<dbReference type="EMBL" id="CP002514">
    <property type="protein sequence ID" value="AEP12665.1"/>
    <property type="molecule type" value="Genomic_DNA"/>
</dbReference>
<reference evidence="2 3" key="1">
    <citation type="journal article" date="2012" name="Environ. Microbiol.">
        <title>Complete genome of Candidatus Chloracidobacterium thermophilum, a chlorophyll-based photoheterotroph belonging to the phylum Acidobacteria.</title>
        <authorList>
            <person name="Garcia Costas A.M."/>
            <person name="Liu Z."/>
            <person name="Tomsho L.P."/>
            <person name="Schuster S.C."/>
            <person name="Ward D.M."/>
            <person name="Bryant D.A."/>
        </authorList>
    </citation>
    <scope>NUCLEOTIDE SEQUENCE [LARGE SCALE GENOMIC DNA]</scope>
    <source>
        <strain evidence="2 3">B</strain>
    </source>
</reference>
<dbReference type="KEGG" id="ctm:Cabther_A1919"/>
<dbReference type="AlphaFoldDB" id="G2LHK1"/>
<keyword evidence="1" id="KW-1133">Transmembrane helix</keyword>
<name>G2LHK1_CHLTF</name>
<keyword evidence="1" id="KW-0812">Transmembrane</keyword>
<dbReference type="Proteomes" id="UP000006791">
    <property type="component" value="Chromosome 1"/>
</dbReference>
<evidence type="ECO:0000313" key="3">
    <source>
        <dbReference type="Proteomes" id="UP000006791"/>
    </source>
</evidence>
<keyword evidence="1" id="KW-0472">Membrane</keyword>
<organism evidence="2 3">
    <name type="scientific">Chloracidobacterium thermophilum (strain B)</name>
    <dbReference type="NCBI Taxonomy" id="981222"/>
    <lineage>
        <taxon>Bacteria</taxon>
        <taxon>Pseudomonadati</taxon>
        <taxon>Acidobacteriota</taxon>
        <taxon>Terriglobia</taxon>
        <taxon>Terriglobales</taxon>
        <taxon>Acidobacteriaceae</taxon>
        <taxon>Chloracidobacterium</taxon>
    </lineage>
</organism>
<evidence type="ECO:0000313" key="2">
    <source>
        <dbReference type="EMBL" id="AEP12665.1"/>
    </source>
</evidence>
<accession>G2LHK1</accession>
<feature type="transmembrane region" description="Helical" evidence="1">
    <location>
        <begin position="21"/>
        <end position="42"/>
    </location>
</feature>
<gene>
    <name evidence="2" type="ordered locus">Cabther_A1919</name>
</gene>
<protein>
    <submittedName>
        <fullName evidence="2">Uncharacterized protein</fullName>
    </submittedName>
</protein>
<keyword evidence="3" id="KW-1185">Reference proteome</keyword>
<dbReference type="HOGENOM" id="CLU_049145_0_0_0"/>
<dbReference type="STRING" id="981222.Cabther_A1919"/>
<evidence type="ECO:0000256" key="1">
    <source>
        <dbReference type="SAM" id="Phobius"/>
    </source>
</evidence>
<proteinExistence type="predicted"/>
<sequence length="384" mass="43287">MFHANPQCTRLASVGNRLAGLLVDFCWLTWVLLAASSVLGYAQSPGFDADLALAARYAPIFYQGLGQTPRFDYITNFDFDGDWRGDNNWQNADDLRFPLAAWVYFSVCETATHYFIHYAVFHPRDWKGGNRRGVVMSDLLRLGARYGRKYDPTGAVDDLVLAHENDLEGCLVVVAKSRTGQGRERVVFVESLAHNKFLRYTPGTGQSANSIRLEGQRPLLFIEPRGHGIEAYRGSQRQLRAAVKGVVRYEYTGQADVPGDGEPPRRLGYALVPLETTLWARAQAGRNETYGEQFNYGTRHITVAGKRRAVWLGVLGSAFLGINGGRNMARPPWGWFDRNERHRPLGEWYFDPAATIKRHFQLGNNFSTSYTAHPLLRAGRRAQR</sequence>